<accession>A0ABV9L248</accession>
<comment type="caution">
    <text evidence="1">The sequence shown here is derived from an EMBL/GenBank/DDBJ whole genome shotgun (WGS) entry which is preliminary data.</text>
</comment>
<dbReference type="Proteomes" id="UP001596023">
    <property type="component" value="Unassembled WGS sequence"/>
</dbReference>
<evidence type="ECO:0000313" key="1">
    <source>
        <dbReference type="EMBL" id="MFC4676515.1"/>
    </source>
</evidence>
<gene>
    <name evidence="1" type="ORF">ACFO6W_22800</name>
</gene>
<reference evidence="2" key="1">
    <citation type="journal article" date="2019" name="Int. J. Syst. Evol. Microbiol.">
        <title>The Global Catalogue of Microorganisms (GCM) 10K type strain sequencing project: providing services to taxonomists for standard genome sequencing and annotation.</title>
        <authorList>
            <consortium name="The Broad Institute Genomics Platform"/>
            <consortium name="The Broad Institute Genome Sequencing Center for Infectious Disease"/>
            <person name="Wu L."/>
            <person name="Ma J."/>
        </authorList>
    </citation>
    <scope>NUCLEOTIDE SEQUENCE [LARGE SCALE GENOMIC DNA]</scope>
    <source>
        <strain evidence="2">CCUG 66188</strain>
    </source>
</reference>
<dbReference type="RefSeq" id="WP_380000833.1">
    <property type="nucleotide sequence ID" value="NZ_JBHSGN010000143.1"/>
</dbReference>
<evidence type="ECO:0008006" key="3">
    <source>
        <dbReference type="Google" id="ProtNLM"/>
    </source>
</evidence>
<sequence length="185" mass="21973">MTQKDAFCNLLRERSKEHRLAISLMIENGLYGQAISILRQELDSMVRTIFLLEKSDINVRNHYMSQTLNNQKWTFPNSRTLVTDRHMVEFSNNLYGWSLSVYKLGCAFIHLSPMSNYTNKNPFFYLPDTEIQDIKQHLHHYHNFSLEEELNMNTVIPYLQRVFTKVADNLEYNITLLEEEKISEF</sequence>
<organism evidence="1 2">
    <name type="scientific">Dysgonomonas termitidis</name>
    <dbReference type="NCBI Taxonomy" id="1516126"/>
    <lineage>
        <taxon>Bacteria</taxon>
        <taxon>Pseudomonadati</taxon>
        <taxon>Bacteroidota</taxon>
        <taxon>Bacteroidia</taxon>
        <taxon>Bacteroidales</taxon>
        <taxon>Dysgonomonadaceae</taxon>
        <taxon>Dysgonomonas</taxon>
    </lineage>
</organism>
<proteinExistence type="predicted"/>
<name>A0ABV9L248_9BACT</name>
<dbReference type="EMBL" id="JBHSGN010000143">
    <property type="protein sequence ID" value="MFC4676515.1"/>
    <property type="molecule type" value="Genomic_DNA"/>
</dbReference>
<evidence type="ECO:0000313" key="2">
    <source>
        <dbReference type="Proteomes" id="UP001596023"/>
    </source>
</evidence>
<keyword evidence="2" id="KW-1185">Reference proteome</keyword>
<protein>
    <recommendedName>
        <fullName evidence="3">AbiV family abortive infection protein</fullName>
    </recommendedName>
</protein>